<evidence type="ECO:0000256" key="1">
    <source>
        <dbReference type="SAM" id="MobiDB-lite"/>
    </source>
</evidence>
<dbReference type="EMBL" id="CYZT01000716">
    <property type="protein sequence ID" value="CUQ14706.1"/>
    <property type="molecule type" value="Genomic_DNA"/>
</dbReference>
<proteinExistence type="predicted"/>
<evidence type="ECO:0000313" key="2">
    <source>
        <dbReference type="EMBL" id="CUQ14706.1"/>
    </source>
</evidence>
<accession>A0A174U053</accession>
<evidence type="ECO:0000313" key="3">
    <source>
        <dbReference type="Proteomes" id="UP000095746"/>
    </source>
</evidence>
<feature type="compositionally biased region" description="Polar residues" evidence="1">
    <location>
        <begin position="14"/>
        <end position="28"/>
    </location>
</feature>
<protein>
    <submittedName>
        <fullName evidence="2">Uncharacterized protein</fullName>
    </submittedName>
</protein>
<name>A0A174U053_FLAPL</name>
<gene>
    <name evidence="2" type="ORF">ERS852411_04029</name>
</gene>
<dbReference type="AlphaFoldDB" id="A0A174U053"/>
<dbReference type="Proteomes" id="UP000095746">
    <property type="component" value="Unassembled WGS sequence"/>
</dbReference>
<reference evidence="2 3" key="1">
    <citation type="submission" date="2015-09" db="EMBL/GenBank/DDBJ databases">
        <authorList>
            <consortium name="Pathogen Informatics"/>
        </authorList>
    </citation>
    <scope>NUCLEOTIDE SEQUENCE [LARGE SCALE GENOMIC DNA]</scope>
    <source>
        <strain evidence="2 3">2789STDY5608854</strain>
    </source>
</reference>
<sequence length="54" mass="5871">MGWVKGRPWDRSMASPSALSRLASMSTSSEKMPLCISVNAMLEPTKPQPMTAAF</sequence>
<organism evidence="2 3">
    <name type="scientific">Flavonifractor plautii</name>
    <name type="common">Fusobacterium plautii</name>
    <dbReference type="NCBI Taxonomy" id="292800"/>
    <lineage>
        <taxon>Bacteria</taxon>
        <taxon>Bacillati</taxon>
        <taxon>Bacillota</taxon>
        <taxon>Clostridia</taxon>
        <taxon>Eubacteriales</taxon>
        <taxon>Oscillospiraceae</taxon>
        <taxon>Flavonifractor</taxon>
    </lineage>
</organism>
<feature type="region of interest" description="Disordered" evidence="1">
    <location>
        <begin position="1"/>
        <end position="28"/>
    </location>
</feature>